<evidence type="ECO:0000259" key="2">
    <source>
        <dbReference type="Pfam" id="PF15262"/>
    </source>
</evidence>
<feature type="compositionally biased region" description="Basic and acidic residues" evidence="1">
    <location>
        <begin position="1137"/>
        <end position="1157"/>
    </location>
</feature>
<dbReference type="Proteomes" id="UP001314229">
    <property type="component" value="Unassembled WGS sequence"/>
</dbReference>
<feature type="compositionally biased region" description="Basic and acidic residues" evidence="1">
    <location>
        <begin position="1094"/>
        <end position="1110"/>
    </location>
</feature>
<feature type="compositionally biased region" description="Low complexity" evidence="1">
    <location>
        <begin position="1263"/>
        <end position="1276"/>
    </location>
</feature>
<feature type="compositionally biased region" description="Acidic residues" evidence="1">
    <location>
        <begin position="563"/>
        <end position="582"/>
    </location>
</feature>
<dbReference type="PANTHER" id="PTHR47743:SF2">
    <property type="entry name" value="ACROSOMAL PROTEIN KIAA1210"/>
    <property type="match status" value="1"/>
</dbReference>
<sequence length="1347" mass="146039">MSWFQSLRDDFTLKPFETLQTHSDSAAMASGPPDVMEPAEVGEECSGKKKSKFQTFKKFFARKKRKEPSSSGADAGLKASQSSDNVSKTSENNTLTRAEKDKGSGSKISLGSKALSHDSVFVSDSSEANEALGASQDSIHGKVKSLQLQLKQAIKIGSPPSLMCVKKTEDAGTMSEDDGLPCSPPEYTTHHTVQNQAQRNSSISLEVTDSDEDQLSCTASSRAVSPLVVVPGDFSQPASPFGCLDNSAAKHKMGLRNKACNKRKPVSKLGVKAEGDPVVKEILNTSFPDSPEEKEEQDKRDAGEDELKLKVEREEEDEEEEKEQPQHSKETVLRDKEEWEEGEDESEAEQDVSQGMDASFPPEQCLSEEEAADAQPSSKRASSLESPRATPEPPAGQREYLLDTLDVETEEKRNDENPTLGGEEEEEVDEPGEEGGSFLQEVLSSLKTPLPSSSLGAETEAVLEIEEEEEEEEEKGEADLEEGEEVMEEDAEEEEPVSYQAAPSGSLLLSQTAKEEEKEAVTLSVSASTPTCQDFEEEDKDQEKREEEEVEELEVERFSQPSQEEEEQKEEDEEVQPQDENDLLQRKTDLQVEEEEDDQSEGEEEAIELEKEPEVEEEGWEKKEEDDVEVEVKKEKERVEEAEEAGEEEEESDDAEEAVEIFPDAAGGEVHSVASGQEADEGVDVAVGDETVCVAQCTDDNDDIPAHQADQESATVHESQTASNQNSEDEMSDGEKRVEEGVEIEHKEPKSDQEEDMEANQADVDETEPDLEQESVEVSVFKQKDQTEVSQSATKEVSSKPMSLCLQESNFETQSEESKTSPATTTLHINLYSPSSEKGTFSFKQSPTAADPEVSESPSDAGEATEQITASTDEESPDRVEEEEKEEQQGKQSSKEDASPHVSAEETEERSGGSDQSKVRFTINSAWQRSLSIEDSDTPPLTPPACVSSSSSSAAGSGGVDVASTAKKDPQADAEPETSAKPELVLSPGRARNAGITITKPQSNASQTPAKPPAPAATTTEETSVAAEGNPDNPFGVRLRKTVALHRFSSEEENSEPPVEPPAQPTSCKVESTQPISAKPSISQPISNKPALPKKPEVHGDSGVKTKRVSDPPPVRGVSGGSNSPSWITMAKQKQRIYKENSLEEITVKKEEQERKSSLPMYVSSAASREQSHKTSESTGKVSSLETSKSSVSVEKETRRALSPPTPVPAQPPKPQSLPCPVPPKPQPPPASAKPTPQPTPAQRSFSPPTPVPVPQKPLSCTSPPSLSKPAPSSKPVQAQSTTVTSPPFSSRTASPQSGSRAPALSGQTPSTQRSLPSSDSPQDEPPWMALAKKKAKAWSEMPQIVQ</sequence>
<feature type="compositionally biased region" description="Basic and acidic residues" evidence="1">
    <location>
        <begin position="887"/>
        <end position="899"/>
    </location>
</feature>
<feature type="compositionally biased region" description="Acidic residues" evidence="1">
    <location>
        <begin position="640"/>
        <end position="659"/>
    </location>
</feature>
<evidence type="ECO:0000256" key="1">
    <source>
        <dbReference type="SAM" id="MobiDB-lite"/>
    </source>
</evidence>
<evidence type="ECO:0000313" key="4">
    <source>
        <dbReference type="Proteomes" id="UP001314229"/>
    </source>
</evidence>
<dbReference type="GO" id="GO:0016301">
    <property type="term" value="F:kinase activity"/>
    <property type="evidence" value="ECO:0007669"/>
    <property type="project" value="UniProtKB-KW"/>
</dbReference>
<feature type="compositionally biased region" description="Polar residues" evidence="1">
    <location>
        <begin position="79"/>
        <end position="96"/>
    </location>
</feature>
<name>A0AAV1PC15_SCOSC</name>
<reference evidence="3 4" key="1">
    <citation type="submission" date="2024-01" db="EMBL/GenBank/DDBJ databases">
        <authorList>
            <person name="Alioto T."/>
            <person name="Alioto T."/>
            <person name="Gomez Garrido J."/>
        </authorList>
    </citation>
    <scope>NUCLEOTIDE SEQUENCE [LARGE SCALE GENOMIC DNA]</scope>
</reference>
<feature type="compositionally biased region" description="Basic residues" evidence="1">
    <location>
        <begin position="255"/>
        <end position="266"/>
    </location>
</feature>
<dbReference type="InterPro" id="IPR026713">
    <property type="entry name" value="CRACD-like"/>
</dbReference>
<accession>A0AAV1PC15</accession>
<dbReference type="Pfam" id="PF15262">
    <property type="entry name" value="DUF4592"/>
    <property type="match status" value="1"/>
</dbReference>
<dbReference type="EMBL" id="CAWUFR010000134">
    <property type="protein sequence ID" value="CAK6969327.1"/>
    <property type="molecule type" value="Genomic_DNA"/>
</dbReference>
<comment type="caution">
    <text evidence="3">The sequence shown here is derived from an EMBL/GenBank/DDBJ whole genome shotgun (WGS) entry which is preliminary data.</text>
</comment>
<gene>
    <name evidence="3" type="ORF">FSCOSCO3_A002591</name>
</gene>
<keyword evidence="3" id="KW-0418">Kinase</keyword>
<dbReference type="PANTHER" id="PTHR47743">
    <property type="entry name" value="KIAA1210 / KIAA1211 FAMILY MEMBER"/>
    <property type="match status" value="1"/>
</dbReference>
<feature type="region of interest" description="Disordered" evidence="1">
    <location>
        <begin position="255"/>
        <end position="685"/>
    </location>
</feature>
<feature type="compositionally biased region" description="Basic and acidic residues" evidence="1">
    <location>
        <begin position="620"/>
        <end position="639"/>
    </location>
</feature>
<feature type="compositionally biased region" description="Acidic residues" evidence="1">
    <location>
        <begin position="461"/>
        <end position="496"/>
    </location>
</feature>
<evidence type="ECO:0000313" key="3">
    <source>
        <dbReference type="EMBL" id="CAK6969327.1"/>
    </source>
</evidence>
<feature type="compositionally biased region" description="Polar residues" evidence="1">
    <location>
        <begin position="190"/>
        <end position="201"/>
    </location>
</feature>
<feature type="compositionally biased region" description="Acidic residues" evidence="1">
    <location>
        <begin position="872"/>
        <end position="886"/>
    </location>
</feature>
<feature type="compositionally biased region" description="Low complexity" evidence="1">
    <location>
        <begin position="1181"/>
        <end position="1193"/>
    </location>
</feature>
<feature type="compositionally biased region" description="Polar residues" evidence="1">
    <location>
        <begin position="1065"/>
        <end position="1087"/>
    </location>
</feature>
<feature type="compositionally biased region" description="Basic and acidic residues" evidence="1">
    <location>
        <begin position="296"/>
        <end position="313"/>
    </location>
</feature>
<feature type="compositionally biased region" description="Low complexity" evidence="1">
    <location>
        <begin position="947"/>
        <end position="964"/>
    </location>
</feature>
<feature type="region of interest" description="Disordered" evidence="1">
    <location>
        <begin position="22"/>
        <end position="111"/>
    </location>
</feature>
<feature type="compositionally biased region" description="Acidic residues" evidence="1">
    <location>
        <begin position="753"/>
        <end position="775"/>
    </location>
</feature>
<feature type="compositionally biased region" description="Basic and acidic residues" evidence="1">
    <location>
        <begin position="733"/>
        <end position="752"/>
    </location>
</feature>
<feature type="compositionally biased region" description="Acidic residues" evidence="1">
    <location>
        <begin position="422"/>
        <end position="433"/>
    </location>
</feature>
<feature type="compositionally biased region" description="Polar residues" evidence="1">
    <location>
        <begin position="375"/>
        <end position="385"/>
    </location>
</feature>
<feature type="compositionally biased region" description="Polar residues" evidence="1">
    <location>
        <begin position="820"/>
        <end position="848"/>
    </location>
</feature>
<feature type="compositionally biased region" description="Polar residues" evidence="1">
    <location>
        <begin position="501"/>
        <end position="512"/>
    </location>
</feature>
<organism evidence="3 4">
    <name type="scientific">Scomber scombrus</name>
    <name type="common">Atlantic mackerel</name>
    <name type="synonym">Scomber vernalis</name>
    <dbReference type="NCBI Taxonomy" id="13677"/>
    <lineage>
        <taxon>Eukaryota</taxon>
        <taxon>Metazoa</taxon>
        <taxon>Chordata</taxon>
        <taxon>Craniata</taxon>
        <taxon>Vertebrata</taxon>
        <taxon>Euteleostomi</taxon>
        <taxon>Actinopterygii</taxon>
        <taxon>Neopterygii</taxon>
        <taxon>Teleostei</taxon>
        <taxon>Neoteleostei</taxon>
        <taxon>Acanthomorphata</taxon>
        <taxon>Pelagiaria</taxon>
        <taxon>Scombriformes</taxon>
        <taxon>Scombridae</taxon>
        <taxon>Scomber</taxon>
    </lineage>
</organism>
<feature type="compositionally biased region" description="Polar residues" evidence="1">
    <location>
        <begin position="922"/>
        <end position="933"/>
    </location>
</feature>
<feature type="domain" description="DUF4592" evidence="2">
    <location>
        <begin position="152"/>
        <end position="259"/>
    </location>
</feature>
<feature type="compositionally biased region" description="Low complexity" evidence="1">
    <location>
        <begin position="443"/>
        <end position="460"/>
    </location>
</feature>
<dbReference type="PRINTS" id="PR01217">
    <property type="entry name" value="PRICHEXTENSN"/>
</dbReference>
<feature type="compositionally biased region" description="Pro residues" evidence="1">
    <location>
        <begin position="1204"/>
        <end position="1240"/>
    </location>
</feature>
<feature type="region of interest" description="Disordered" evidence="1">
    <location>
        <begin position="698"/>
        <end position="1347"/>
    </location>
</feature>
<feature type="compositionally biased region" description="Polar residues" evidence="1">
    <location>
        <begin position="523"/>
        <end position="532"/>
    </location>
</feature>
<feature type="compositionally biased region" description="Acidic residues" evidence="1">
    <location>
        <begin position="338"/>
        <end position="350"/>
    </location>
</feature>
<dbReference type="InterPro" id="IPR028030">
    <property type="entry name" value="DUF4592"/>
</dbReference>
<keyword evidence="4" id="KW-1185">Reference proteome</keyword>
<feature type="compositionally biased region" description="Polar residues" evidence="1">
    <location>
        <begin position="1277"/>
        <end position="1321"/>
    </location>
</feature>
<feature type="compositionally biased region" description="Basic and acidic residues" evidence="1">
    <location>
        <begin position="323"/>
        <end position="337"/>
    </location>
</feature>
<feature type="compositionally biased region" description="Acidic residues" evidence="1">
    <location>
        <begin position="591"/>
        <end position="619"/>
    </location>
</feature>
<protein>
    <submittedName>
        <fullName evidence="3">Probable serine/threonine-protein kinase kinX isoform X1</fullName>
    </submittedName>
</protein>
<feature type="compositionally biased region" description="Polar residues" evidence="1">
    <location>
        <begin position="711"/>
        <end position="726"/>
    </location>
</feature>
<feature type="region of interest" description="Disordered" evidence="1">
    <location>
        <begin position="168"/>
        <end position="201"/>
    </location>
</feature>
<proteinExistence type="predicted"/>
<keyword evidence="3" id="KW-0808">Transferase</keyword>